<dbReference type="SFLD" id="SFLDG01383">
    <property type="entry name" value="cyclic_pyranopterin_phosphate"/>
    <property type="match status" value="1"/>
</dbReference>
<dbReference type="PANTHER" id="PTHR22960:SF0">
    <property type="entry name" value="MOLYBDENUM COFACTOR BIOSYNTHESIS PROTEIN 1"/>
    <property type="match status" value="1"/>
</dbReference>
<dbReference type="SFLD" id="SFLDS00029">
    <property type="entry name" value="Radical_SAM"/>
    <property type="match status" value="1"/>
</dbReference>
<accession>A0ABV5BFH9</accession>
<dbReference type="InterPro" id="IPR010505">
    <property type="entry name" value="MoaA_twitch"/>
</dbReference>
<feature type="binding site" evidence="12">
    <location>
        <position position="28"/>
    </location>
    <ligand>
        <name>S-adenosyl-L-methionine</name>
        <dbReference type="ChEBI" id="CHEBI:59789"/>
    </ligand>
</feature>
<dbReference type="InterPro" id="IPR006638">
    <property type="entry name" value="Elp3/MiaA/NifB-like_rSAM"/>
</dbReference>
<keyword evidence="7 12" id="KW-0411">Iron-sulfur</keyword>
<feature type="binding site" evidence="12">
    <location>
        <position position="73"/>
    </location>
    <ligand>
        <name>S-adenosyl-L-methionine</name>
        <dbReference type="ChEBI" id="CHEBI:59789"/>
    </ligand>
</feature>
<feature type="binding site" evidence="12">
    <location>
        <position position="123"/>
    </location>
    <ligand>
        <name>S-adenosyl-L-methionine</name>
        <dbReference type="ChEBI" id="CHEBI:59789"/>
    </ligand>
</feature>
<evidence type="ECO:0000313" key="15">
    <source>
        <dbReference type="Proteomes" id="UP001580407"/>
    </source>
</evidence>
<evidence type="ECO:0000256" key="6">
    <source>
        <dbReference type="ARBA" id="ARBA00023004"/>
    </source>
</evidence>
<reference evidence="14 15" key="1">
    <citation type="submission" date="2024-09" db="EMBL/GenBank/DDBJ databases">
        <authorList>
            <person name="Ruan L."/>
        </authorList>
    </citation>
    <scope>NUCLEOTIDE SEQUENCE [LARGE SCALE GENOMIC DNA]</scope>
    <source>
        <strain evidence="14 15">D33</strain>
    </source>
</reference>
<keyword evidence="4 12" id="KW-0479">Metal-binding</keyword>
<feature type="domain" description="Radical SAM core" evidence="13">
    <location>
        <begin position="6"/>
        <end position="223"/>
    </location>
</feature>
<dbReference type="SMART" id="SM00729">
    <property type="entry name" value="Elp3"/>
    <property type="match status" value="1"/>
</dbReference>
<dbReference type="SFLD" id="SFLDG01386">
    <property type="entry name" value="main_SPASM_domain-containing"/>
    <property type="match status" value="1"/>
</dbReference>
<dbReference type="InterPro" id="IPR050105">
    <property type="entry name" value="MoCo_biosynth_MoaA/MoaC"/>
</dbReference>
<dbReference type="InterPro" id="IPR000385">
    <property type="entry name" value="MoaA_NifB_PqqE_Fe-S-bd_CS"/>
</dbReference>
<dbReference type="PANTHER" id="PTHR22960">
    <property type="entry name" value="MOLYBDOPTERIN COFACTOR SYNTHESIS PROTEIN A"/>
    <property type="match status" value="1"/>
</dbReference>
<dbReference type="EMBL" id="JBHILM010000036">
    <property type="protein sequence ID" value="MFB5684139.1"/>
    <property type="molecule type" value="Genomic_DNA"/>
</dbReference>
<keyword evidence="9 12" id="KW-0501">Molybdenum cofactor biosynthesis</keyword>
<evidence type="ECO:0000313" key="14">
    <source>
        <dbReference type="EMBL" id="MFB5684139.1"/>
    </source>
</evidence>
<dbReference type="HAMAP" id="MF_01225_B">
    <property type="entry name" value="MoaA_B"/>
    <property type="match status" value="1"/>
</dbReference>
<comment type="pathway">
    <text evidence="12">Cofactor biosynthesis; molybdopterin biosynthesis.</text>
</comment>
<sequence length="335" mass="37363">MTVYDQHGRHLRDLRISVTDRCNFRCRYCMPAEIFDQDYAFLPKEHMLTAEEIGRLARIFVSLGVRKLRITGGEPLLRKDLPEIITRLAGLNVEDISLTTNGSLLVRNAAKLKQAGLHRVTVSLDALDDDTFLYMNGGKGRVQPVLDGIDAAAAEGLTVKINMVVQKGINDEAVLPMVEYFRNKGHILRMVEYMDVGNTNGWNREHVVSTKELLQRIGERWPLEPVEPNYLGEVASRYRFLDGGGEVGFISSVTQAFCSSCTRARLSADGTLYTCLFASQGHPLQHLLRSDNRDEELAAAISSIWGNRHDQYSLERGTGKIITSAAKVEMSHIGG</sequence>
<dbReference type="InterPro" id="IPR013785">
    <property type="entry name" value="Aldolase_TIM"/>
</dbReference>
<feature type="binding site" evidence="12">
    <location>
        <position position="99"/>
    </location>
    <ligand>
        <name>GTP</name>
        <dbReference type="ChEBI" id="CHEBI:37565"/>
    </ligand>
</feature>
<name>A0ABV5BFH9_9BACL</name>
<keyword evidence="3 12" id="KW-0949">S-adenosyl-L-methionine</keyword>
<keyword evidence="2 12" id="KW-0004">4Fe-4S</keyword>
<dbReference type="SFLD" id="SFLDG01067">
    <property type="entry name" value="SPASM/twitch_domain_containing"/>
    <property type="match status" value="1"/>
</dbReference>
<keyword evidence="6 12" id="KW-0408">Iron</keyword>
<dbReference type="Pfam" id="PF06463">
    <property type="entry name" value="Mob_synth_C"/>
    <property type="match status" value="1"/>
</dbReference>
<feature type="binding site" evidence="12">
    <location>
        <position position="258"/>
    </location>
    <ligand>
        <name>[4Fe-4S] cluster</name>
        <dbReference type="ChEBI" id="CHEBI:49883"/>
        <label>2</label>
        <note>4Fe-4S-substrate</note>
    </ligand>
</feature>
<dbReference type="InterPro" id="IPR058240">
    <property type="entry name" value="rSAM_sf"/>
</dbReference>
<dbReference type="InterPro" id="IPR013483">
    <property type="entry name" value="MoaA"/>
</dbReference>
<dbReference type="Gene3D" id="3.20.20.70">
    <property type="entry name" value="Aldolase class I"/>
    <property type="match status" value="1"/>
</dbReference>
<comment type="subunit">
    <text evidence="12">Monomer and homodimer.</text>
</comment>
<feature type="binding site" evidence="12">
    <location>
        <position position="69"/>
    </location>
    <ligand>
        <name>GTP</name>
        <dbReference type="ChEBI" id="CHEBI:37565"/>
    </ligand>
</feature>
<comment type="function">
    <text evidence="12">Catalyzes the cyclization of GTP to (8S)-3',8-cyclo-7,8-dihydroguanosine 5'-triphosphate.</text>
</comment>
<dbReference type="SUPFAM" id="SSF102114">
    <property type="entry name" value="Radical SAM enzymes"/>
    <property type="match status" value="1"/>
</dbReference>
<dbReference type="Pfam" id="PF04055">
    <property type="entry name" value="Radical_SAM"/>
    <property type="match status" value="1"/>
</dbReference>
<dbReference type="GO" id="GO:0061798">
    <property type="term" value="F:GTP 3',8'-cyclase activity"/>
    <property type="evidence" value="ECO:0007669"/>
    <property type="project" value="UniProtKB-EC"/>
</dbReference>
<evidence type="ECO:0000256" key="10">
    <source>
        <dbReference type="ARBA" id="ARBA00023239"/>
    </source>
</evidence>
<dbReference type="CDD" id="cd01335">
    <property type="entry name" value="Radical_SAM"/>
    <property type="match status" value="1"/>
</dbReference>
<dbReference type="NCBIfam" id="NF001199">
    <property type="entry name" value="PRK00164.2-1"/>
    <property type="match status" value="1"/>
</dbReference>
<evidence type="ECO:0000256" key="8">
    <source>
        <dbReference type="ARBA" id="ARBA00023134"/>
    </source>
</evidence>
<proteinExistence type="inferred from homology"/>
<comment type="similarity">
    <text evidence="12">Belongs to the radical SAM superfamily. MoaA family.</text>
</comment>
<dbReference type="PROSITE" id="PS51918">
    <property type="entry name" value="RADICAL_SAM"/>
    <property type="match status" value="1"/>
</dbReference>
<feature type="binding site" evidence="12">
    <location>
        <position position="194"/>
    </location>
    <ligand>
        <name>S-adenosyl-L-methionine</name>
        <dbReference type="ChEBI" id="CHEBI:59789"/>
    </ligand>
</feature>
<evidence type="ECO:0000256" key="1">
    <source>
        <dbReference type="ARBA" id="ARBA00012167"/>
    </source>
</evidence>
<keyword evidence="8 12" id="KW-0342">GTP-binding</keyword>
<dbReference type="NCBIfam" id="TIGR02666">
    <property type="entry name" value="moaA"/>
    <property type="match status" value="1"/>
</dbReference>
<evidence type="ECO:0000259" key="13">
    <source>
        <dbReference type="PROSITE" id="PS51918"/>
    </source>
</evidence>
<feature type="binding site" evidence="12">
    <location>
        <position position="29"/>
    </location>
    <ligand>
        <name>[4Fe-4S] cluster</name>
        <dbReference type="ChEBI" id="CHEBI:49883"/>
        <label>1</label>
        <note>4Fe-4S-S-AdoMet</note>
    </ligand>
</feature>
<evidence type="ECO:0000256" key="5">
    <source>
        <dbReference type="ARBA" id="ARBA00022741"/>
    </source>
</evidence>
<evidence type="ECO:0000256" key="7">
    <source>
        <dbReference type="ARBA" id="ARBA00023014"/>
    </source>
</evidence>
<feature type="binding site" evidence="12">
    <location>
        <position position="160"/>
    </location>
    <ligand>
        <name>GTP</name>
        <dbReference type="ChEBI" id="CHEBI:37565"/>
    </ligand>
</feature>
<evidence type="ECO:0000256" key="9">
    <source>
        <dbReference type="ARBA" id="ARBA00023150"/>
    </source>
</evidence>
<evidence type="ECO:0000256" key="12">
    <source>
        <dbReference type="HAMAP-Rule" id="MF_01225"/>
    </source>
</evidence>
<evidence type="ECO:0000256" key="2">
    <source>
        <dbReference type="ARBA" id="ARBA00022485"/>
    </source>
</evidence>
<comment type="catalytic activity">
    <reaction evidence="11 12">
        <text>GTP + AH2 + S-adenosyl-L-methionine = (8S)-3',8-cyclo-7,8-dihydroguanosine 5'-triphosphate + 5'-deoxyadenosine + L-methionine + A + H(+)</text>
        <dbReference type="Rhea" id="RHEA:49576"/>
        <dbReference type="ChEBI" id="CHEBI:13193"/>
        <dbReference type="ChEBI" id="CHEBI:15378"/>
        <dbReference type="ChEBI" id="CHEBI:17319"/>
        <dbReference type="ChEBI" id="CHEBI:17499"/>
        <dbReference type="ChEBI" id="CHEBI:37565"/>
        <dbReference type="ChEBI" id="CHEBI:57844"/>
        <dbReference type="ChEBI" id="CHEBI:59789"/>
        <dbReference type="ChEBI" id="CHEBI:131766"/>
        <dbReference type="EC" id="4.1.99.22"/>
    </reaction>
</comment>
<comment type="caution">
    <text evidence="14">The sequence shown here is derived from an EMBL/GenBank/DDBJ whole genome shotgun (WGS) entry which is preliminary data.</text>
</comment>
<feature type="binding site" evidence="12">
    <location>
        <begin position="263"/>
        <end position="265"/>
    </location>
    <ligand>
        <name>GTP</name>
        <dbReference type="ChEBI" id="CHEBI:37565"/>
    </ligand>
</feature>
<feature type="binding site" evidence="12">
    <location>
        <position position="15"/>
    </location>
    <ligand>
        <name>GTP</name>
        <dbReference type="ChEBI" id="CHEBI:37565"/>
    </ligand>
</feature>
<feature type="binding site" evidence="12">
    <location>
        <position position="26"/>
    </location>
    <ligand>
        <name>[4Fe-4S] cluster</name>
        <dbReference type="ChEBI" id="CHEBI:49883"/>
        <label>1</label>
        <note>4Fe-4S-S-AdoMet</note>
    </ligand>
</feature>
<dbReference type="EC" id="4.1.99.22" evidence="1 12"/>
<protein>
    <recommendedName>
        <fullName evidence="1 12">GTP 3',8-cyclase</fullName>
        <ecNumber evidence="1 12">4.1.99.22</ecNumber>
    </recommendedName>
    <alternativeName>
        <fullName evidence="12">Molybdenum cofactor biosynthesis protein A</fullName>
    </alternativeName>
</protein>
<dbReference type="Proteomes" id="UP001580407">
    <property type="component" value="Unassembled WGS sequence"/>
</dbReference>
<dbReference type="CDD" id="cd21117">
    <property type="entry name" value="Twitch_MoaA"/>
    <property type="match status" value="1"/>
</dbReference>
<gene>
    <name evidence="12 14" type="primary">moaA</name>
    <name evidence="14" type="ORF">ACE3NQ_24830</name>
</gene>
<feature type="binding site" evidence="12">
    <location>
        <position position="22"/>
    </location>
    <ligand>
        <name>[4Fe-4S] cluster</name>
        <dbReference type="ChEBI" id="CHEBI:49883"/>
        <label>1</label>
        <note>4Fe-4S-S-AdoMet</note>
    </ligand>
</feature>
<dbReference type="PROSITE" id="PS01305">
    <property type="entry name" value="MOAA_NIFB_PQQE"/>
    <property type="match status" value="1"/>
</dbReference>
<dbReference type="InterPro" id="IPR007197">
    <property type="entry name" value="rSAM"/>
</dbReference>
<keyword evidence="15" id="KW-1185">Reference proteome</keyword>
<feature type="binding site" evidence="12">
    <location>
        <position position="275"/>
    </location>
    <ligand>
        <name>[4Fe-4S] cluster</name>
        <dbReference type="ChEBI" id="CHEBI:49883"/>
        <label>2</label>
        <note>4Fe-4S-substrate</note>
    </ligand>
</feature>
<comment type="cofactor">
    <cofactor evidence="12">
        <name>[4Fe-4S] cluster</name>
        <dbReference type="ChEBI" id="CHEBI:49883"/>
    </cofactor>
    <text evidence="12">Binds 2 [4Fe-4S] clusters. Binds 1 [4Fe-4S] cluster coordinated with 3 cysteines and an exchangeable S-adenosyl-L-methionine and 1 [4Fe-4S] cluster coordinated with 3 cysteines and the GTP-derived substrate.</text>
</comment>
<keyword evidence="5 12" id="KW-0547">Nucleotide-binding</keyword>
<evidence type="ECO:0000256" key="3">
    <source>
        <dbReference type="ARBA" id="ARBA00022691"/>
    </source>
</evidence>
<dbReference type="RefSeq" id="WP_375527857.1">
    <property type="nucleotide sequence ID" value="NZ_JBHILM010000036.1"/>
</dbReference>
<keyword evidence="10 12" id="KW-0456">Lyase</keyword>
<evidence type="ECO:0000256" key="4">
    <source>
        <dbReference type="ARBA" id="ARBA00022723"/>
    </source>
</evidence>
<organism evidence="14 15">
    <name type="scientific">Paenibacillus terreus</name>
    <dbReference type="NCBI Taxonomy" id="1387834"/>
    <lineage>
        <taxon>Bacteria</taxon>
        <taxon>Bacillati</taxon>
        <taxon>Bacillota</taxon>
        <taxon>Bacilli</taxon>
        <taxon>Bacillales</taxon>
        <taxon>Paenibacillaceae</taxon>
        <taxon>Paenibacillus</taxon>
    </lineage>
</organism>
<dbReference type="InterPro" id="IPR040064">
    <property type="entry name" value="MoaA-like"/>
</dbReference>
<evidence type="ECO:0000256" key="11">
    <source>
        <dbReference type="ARBA" id="ARBA00048697"/>
    </source>
</evidence>
<feature type="binding site" evidence="12">
    <location>
        <position position="261"/>
    </location>
    <ligand>
        <name>[4Fe-4S] cluster</name>
        <dbReference type="ChEBI" id="CHEBI:49883"/>
        <label>2</label>
        <note>4Fe-4S-substrate</note>
    </ligand>
</feature>